<dbReference type="AlphaFoldDB" id="A0A918SXF0"/>
<reference evidence="4" key="2">
    <citation type="submission" date="2020-09" db="EMBL/GenBank/DDBJ databases">
        <authorList>
            <person name="Sun Q."/>
            <person name="Kim S."/>
        </authorList>
    </citation>
    <scope>NUCLEOTIDE SEQUENCE</scope>
    <source>
        <strain evidence="4">KCTC 23077</strain>
    </source>
</reference>
<gene>
    <name evidence="4" type="ORF">GCM10007067_08360</name>
</gene>
<feature type="transmembrane region" description="Helical" evidence="2">
    <location>
        <begin position="57"/>
        <end position="75"/>
    </location>
</feature>
<dbReference type="PANTHER" id="PTHR37464">
    <property type="entry name" value="BLL2463 PROTEIN"/>
    <property type="match status" value="1"/>
</dbReference>
<accession>A0A918SXF0</accession>
<feature type="region of interest" description="Disordered" evidence="1">
    <location>
        <begin position="184"/>
        <end position="208"/>
    </location>
</feature>
<keyword evidence="2" id="KW-0472">Membrane</keyword>
<sequence>MSLALLLPAGLAALAAVLLPLLIHLARRSEHRPTMFAALRWLARKPKPRRRIRFDEWPLLLVRVLLVVLVGLLLAQPVLKGVSDGTPWVVVAPGVALPEDRSTAAARDARWHWLEPGFPAVDDDNRPGVVTPGSASPTSLLRELDATLPPAVALTVLVPPELGGVDAARPVLTRRVDWRVVASDPSGASVGRDRAGEGGSLPAPPGVRDLPPAVSVRHAADPEPALHYIRAALAAWEPAPRQGGREAATKRHDIAPAGQTVPASAKHLIWLAAGDVPPAVCAWIRAGGVALFDAAATPCAVAPARVLWRDESGEPTLEEVAYGRGRSLRFTRELAPASMPVLLDGAFAVQLRALFEPLPVAPARVRAEDHAPAVGGAAYLSSPRELAPWLIVLAALMLLVERAMASGRRRGGEP</sequence>
<evidence type="ECO:0000256" key="2">
    <source>
        <dbReference type="SAM" id="Phobius"/>
    </source>
</evidence>
<dbReference type="RefSeq" id="WP_189453602.1">
    <property type="nucleotide sequence ID" value="NZ_BMYD01000001.1"/>
</dbReference>
<dbReference type="Pfam" id="PF07584">
    <property type="entry name" value="BatA"/>
    <property type="match status" value="1"/>
</dbReference>
<evidence type="ECO:0000313" key="4">
    <source>
        <dbReference type="EMBL" id="GHA73816.1"/>
    </source>
</evidence>
<feature type="domain" description="Aerotolerance regulator N-terminal" evidence="3">
    <location>
        <begin position="4"/>
        <end position="77"/>
    </location>
</feature>
<keyword evidence="2" id="KW-1133">Transmembrane helix</keyword>
<protein>
    <submittedName>
        <fullName evidence="4">Membrane protein</fullName>
    </submittedName>
</protein>
<dbReference type="NCBIfam" id="TIGR02226">
    <property type="entry name" value="two_anch"/>
    <property type="match status" value="1"/>
</dbReference>
<evidence type="ECO:0000256" key="1">
    <source>
        <dbReference type="SAM" id="MobiDB-lite"/>
    </source>
</evidence>
<dbReference type="InterPro" id="IPR024163">
    <property type="entry name" value="Aerotolerance_reg_N"/>
</dbReference>
<dbReference type="InterPro" id="IPR011933">
    <property type="entry name" value="Double_TM_dom"/>
</dbReference>
<comment type="caution">
    <text evidence="4">The sequence shown here is derived from an EMBL/GenBank/DDBJ whole genome shotgun (WGS) entry which is preliminary data.</text>
</comment>
<evidence type="ECO:0000313" key="5">
    <source>
        <dbReference type="Proteomes" id="UP000646426"/>
    </source>
</evidence>
<keyword evidence="2" id="KW-0812">Transmembrane</keyword>
<evidence type="ECO:0000259" key="3">
    <source>
        <dbReference type="Pfam" id="PF07584"/>
    </source>
</evidence>
<proteinExistence type="predicted"/>
<dbReference type="PANTHER" id="PTHR37464:SF1">
    <property type="entry name" value="BLL2463 PROTEIN"/>
    <property type="match status" value="1"/>
</dbReference>
<reference evidence="4" key="1">
    <citation type="journal article" date="2014" name="Int. J. Syst. Evol. Microbiol.">
        <title>Complete genome sequence of Corynebacterium casei LMG S-19264T (=DSM 44701T), isolated from a smear-ripened cheese.</title>
        <authorList>
            <consortium name="US DOE Joint Genome Institute (JGI-PGF)"/>
            <person name="Walter F."/>
            <person name="Albersmeier A."/>
            <person name="Kalinowski J."/>
            <person name="Ruckert C."/>
        </authorList>
    </citation>
    <scope>NUCLEOTIDE SEQUENCE</scope>
    <source>
        <strain evidence="4">KCTC 23077</strain>
    </source>
</reference>
<dbReference type="Proteomes" id="UP000646426">
    <property type="component" value="Unassembled WGS sequence"/>
</dbReference>
<name>A0A918SXF0_9GAMM</name>
<dbReference type="EMBL" id="BMYD01000001">
    <property type="protein sequence ID" value="GHA73816.1"/>
    <property type="molecule type" value="Genomic_DNA"/>
</dbReference>
<keyword evidence="5" id="KW-1185">Reference proteome</keyword>
<organism evidence="4 5">
    <name type="scientific">Cognatilysobacter bugurensis</name>
    <dbReference type="NCBI Taxonomy" id="543356"/>
    <lineage>
        <taxon>Bacteria</taxon>
        <taxon>Pseudomonadati</taxon>
        <taxon>Pseudomonadota</taxon>
        <taxon>Gammaproteobacteria</taxon>
        <taxon>Lysobacterales</taxon>
        <taxon>Lysobacteraceae</taxon>
        <taxon>Cognatilysobacter</taxon>
    </lineage>
</organism>